<feature type="domain" description="Pirin C-terminal" evidence="4">
    <location>
        <begin position="188"/>
        <end position="290"/>
    </location>
</feature>
<dbReference type="InterPro" id="IPR053186">
    <property type="entry name" value="QDO-related"/>
</dbReference>
<protein>
    <submittedName>
        <fullName evidence="5">Pirin family protein</fullName>
    </submittedName>
</protein>
<dbReference type="PANTHER" id="PTHR43594:SF1">
    <property type="entry name" value="QUERCETIN 2,3-DIOXYGENASE PA2418-RELATED"/>
    <property type="match status" value="1"/>
</dbReference>
<name>A0ABW3HT85_9BACL</name>
<dbReference type="Gene3D" id="2.60.120.10">
    <property type="entry name" value="Jelly Rolls"/>
    <property type="match status" value="2"/>
</dbReference>
<reference evidence="6" key="1">
    <citation type="journal article" date="2019" name="Int. J. Syst. Evol. Microbiol.">
        <title>The Global Catalogue of Microorganisms (GCM) 10K type strain sequencing project: providing services to taxonomists for standard genome sequencing and annotation.</title>
        <authorList>
            <consortium name="The Broad Institute Genomics Platform"/>
            <consortium name="The Broad Institute Genome Sequencing Center for Infectious Disease"/>
            <person name="Wu L."/>
            <person name="Ma J."/>
        </authorList>
    </citation>
    <scope>NUCLEOTIDE SEQUENCE [LARGE SCALE GENOMIC DNA]</scope>
    <source>
        <strain evidence="6">CCUG 59129</strain>
    </source>
</reference>
<evidence type="ECO:0000313" key="5">
    <source>
        <dbReference type="EMBL" id="MFD0960711.1"/>
    </source>
</evidence>
<dbReference type="SUPFAM" id="SSF51182">
    <property type="entry name" value="RmlC-like cupins"/>
    <property type="match status" value="1"/>
</dbReference>
<dbReference type="InterPro" id="IPR008778">
    <property type="entry name" value="Pirin_C_dom"/>
</dbReference>
<dbReference type="CDD" id="cd02247">
    <property type="entry name" value="cupin_pirin_C"/>
    <property type="match status" value="1"/>
</dbReference>
<sequence>MTTTFRTIEGIYSGAPFHMVGDGFRVSNYFPSGNNFGQRFSPFLLLDYNAPYEFPPSHHTRGVGAHPHRGFETVSIAYEGFVEHHDNHGNHGIIGPGDVQWMTAGSGLLHKEYHEREFSKRGGMFHFIQLWVNLPREHKMHEPNYQELPKASMGRVTLPDSGGEVRIIAGDYKGVQGPAQTFTPIHLFDIAFNKGGIAEFELPATYNAAAIVLRGSAIINAEREADEGSFVMFNNTDGVIRIEGTTNETLVLVLGGEPINEPVFQYGPFVMNTKDEVVQAYADFQAGKMGSADF</sequence>
<comment type="caution">
    <text evidence="5">The sequence shown here is derived from an EMBL/GenBank/DDBJ whole genome shotgun (WGS) entry which is preliminary data.</text>
</comment>
<evidence type="ECO:0000256" key="1">
    <source>
        <dbReference type="ARBA" id="ARBA00008416"/>
    </source>
</evidence>
<evidence type="ECO:0000313" key="6">
    <source>
        <dbReference type="Proteomes" id="UP001596989"/>
    </source>
</evidence>
<dbReference type="InterPro" id="IPR003829">
    <property type="entry name" value="Pirin_N_dom"/>
</dbReference>
<dbReference type="PIRSF" id="PIRSF006232">
    <property type="entry name" value="Pirin"/>
    <property type="match status" value="1"/>
</dbReference>
<organism evidence="5 6">
    <name type="scientific">Paenibacillus chungangensis</name>
    <dbReference type="NCBI Taxonomy" id="696535"/>
    <lineage>
        <taxon>Bacteria</taxon>
        <taxon>Bacillati</taxon>
        <taxon>Bacillota</taxon>
        <taxon>Bacilli</taxon>
        <taxon>Bacillales</taxon>
        <taxon>Paenibacillaceae</taxon>
        <taxon>Paenibacillus</taxon>
    </lineage>
</organism>
<gene>
    <name evidence="5" type="ORF">ACFQ2I_15080</name>
</gene>
<evidence type="ECO:0000256" key="2">
    <source>
        <dbReference type="RuleBase" id="RU003457"/>
    </source>
</evidence>
<proteinExistence type="inferred from homology"/>
<evidence type="ECO:0000259" key="3">
    <source>
        <dbReference type="Pfam" id="PF02678"/>
    </source>
</evidence>
<dbReference type="CDD" id="cd02909">
    <property type="entry name" value="cupin_pirin_N"/>
    <property type="match status" value="1"/>
</dbReference>
<dbReference type="InterPro" id="IPR012093">
    <property type="entry name" value="Pirin"/>
</dbReference>
<dbReference type="Pfam" id="PF02678">
    <property type="entry name" value="Pirin"/>
    <property type="match status" value="1"/>
</dbReference>
<accession>A0ABW3HT85</accession>
<dbReference type="PANTHER" id="PTHR43594">
    <property type="entry name" value="QUERCETIN 2,3-DIOXYGENASE"/>
    <property type="match status" value="1"/>
</dbReference>
<keyword evidence="6" id="KW-1185">Reference proteome</keyword>
<dbReference type="Proteomes" id="UP001596989">
    <property type="component" value="Unassembled WGS sequence"/>
</dbReference>
<dbReference type="Pfam" id="PF05726">
    <property type="entry name" value="Pirin_C"/>
    <property type="match status" value="1"/>
</dbReference>
<comment type="similarity">
    <text evidence="1 2">Belongs to the pirin family.</text>
</comment>
<dbReference type="InterPro" id="IPR014710">
    <property type="entry name" value="RmlC-like_jellyroll"/>
</dbReference>
<feature type="domain" description="Pirin N-terminal" evidence="3">
    <location>
        <begin position="24"/>
        <end position="132"/>
    </location>
</feature>
<dbReference type="RefSeq" id="WP_377565376.1">
    <property type="nucleotide sequence ID" value="NZ_JBHTJZ010000024.1"/>
</dbReference>
<evidence type="ECO:0000259" key="4">
    <source>
        <dbReference type="Pfam" id="PF05726"/>
    </source>
</evidence>
<dbReference type="EMBL" id="JBHTJZ010000024">
    <property type="protein sequence ID" value="MFD0960711.1"/>
    <property type="molecule type" value="Genomic_DNA"/>
</dbReference>
<dbReference type="InterPro" id="IPR011051">
    <property type="entry name" value="RmlC_Cupin_sf"/>
</dbReference>